<gene>
    <name evidence="3" type="ORF">GM418_16775</name>
</gene>
<accession>A0A6I6JQJ6</accession>
<reference evidence="3 4" key="1">
    <citation type="submission" date="2019-11" db="EMBL/GenBank/DDBJ databases">
        <authorList>
            <person name="Zheng R.K."/>
            <person name="Sun C.M."/>
        </authorList>
    </citation>
    <scope>NUCLEOTIDE SEQUENCE [LARGE SCALE GENOMIC DNA]</scope>
    <source>
        <strain evidence="3 4">WC007</strain>
    </source>
</reference>
<dbReference type="Pfam" id="PF22322">
    <property type="entry name" value="DUF6973"/>
    <property type="match status" value="1"/>
</dbReference>
<sequence>MKKSTLLFLLSVFMLFINSCHEDEFQIEEDVLLKSALQNDKEIIEEAQAWFESNPEKNKFKLLESADKLKWGKTVVNDLDSLLLVEVPIKFKNNFKLQIDGNEKLNIESRIIFLNKNGIYSSLLEFYISYMDKEKLQDVQKINYNNRYKNFEGTILQINNSDEVVSVEKIEENYLKSASSYNCLVLVEDLTGRIVGVLYCYPVPEDSNNSGGGGGSSSSGTTNETITEEIEADNLDCNFANSIGIDCDVFYAFEQDYKSQMSTSEQEIFDNMARIDQLSYLANAQFATWEAENLFPNSLYNGKGDAFRHAYWNALNRIDLGYELAESLTTAHENKPSTYHFSYKEKEMDLFNNEVGREKYKYFRGHYSSLESCILDALNNGELRYLSNLAPDGKATNRSQLTPTNQ</sequence>
<evidence type="ECO:0000256" key="1">
    <source>
        <dbReference type="SAM" id="SignalP"/>
    </source>
</evidence>
<dbReference type="AlphaFoldDB" id="A0A6I6JQJ6"/>
<feature type="signal peptide" evidence="1">
    <location>
        <begin position="1"/>
        <end position="22"/>
    </location>
</feature>
<keyword evidence="1" id="KW-0732">Signal</keyword>
<proteinExistence type="predicted"/>
<dbReference type="EMBL" id="CP046401">
    <property type="protein sequence ID" value="QGY45265.1"/>
    <property type="molecule type" value="Genomic_DNA"/>
</dbReference>
<dbReference type="InterPro" id="IPR054246">
    <property type="entry name" value="DUF6973"/>
</dbReference>
<dbReference type="Proteomes" id="UP000428260">
    <property type="component" value="Chromosome"/>
</dbReference>
<evidence type="ECO:0000313" key="4">
    <source>
        <dbReference type="Proteomes" id="UP000428260"/>
    </source>
</evidence>
<organism evidence="3 4">
    <name type="scientific">Maribellus comscasis</name>
    <dbReference type="NCBI Taxonomy" id="2681766"/>
    <lineage>
        <taxon>Bacteria</taxon>
        <taxon>Pseudomonadati</taxon>
        <taxon>Bacteroidota</taxon>
        <taxon>Bacteroidia</taxon>
        <taxon>Marinilabiliales</taxon>
        <taxon>Prolixibacteraceae</taxon>
        <taxon>Maribellus</taxon>
    </lineage>
</organism>
<evidence type="ECO:0000313" key="3">
    <source>
        <dbReference type="EMBL" id="QGY45265.1"/>
    </source>
</evidence>
<dbReference type="KEGG" id="mcos:GM418_16775"/>
<name>A0A6I6JQJ6_9BACT</name>
<protein>
    <recommendedName>
        <fullName evidence="2">DUF6973 domain-containing protein</fullName>
    </recommendedName>
</protein>
<feature type="chain" id="PRO_5026118882" description="DUF6973 domain-containing protein" evidence="1">
    <location>
        <begin position="23"/>
        <end position="406"/>
    </location>
</feature>
<dbReference type="RefSeq" id="WP_158868360.1">
    <property type="nucleotide sequence ID" value="NZ_CP046401.1"/>
</dbReference>
<keyword evidence="4" id="KW-1185">Reference proteome</keyword>
<feature type="domain" description="DUF6973" evidence="2">
    <location>
        <begin position="281"/>
        <end position="365"/>
    </location>
</feature>
<evidence type="ECO:0000259" key="2">
    <source>
        <dbReference type="Pfam" id="PF22322"/>
    </source>
</evidence>